<evidence type="ECO:0000313" key="3">
    <source>
        <dbReference type="Proteomes" id="UP000295083"/>
    </source>
</evidence>
<keyword evidence="3" id="KW-1185">Reference proteome</keyword>
<feature type="compositionally biased region" description="Acidic residues" evidence="1">
    <location>
        <begin position="53"/>
        <end position="69"/>
    </location>
</feature>
<dbReference type="Proteomes" id="UP000295083">
    <property type="component" value="Unassembled WGS sequence"/>
</dbReference>
<dbReference type="EMBL" id="QAPG01000025">
    <property type="protein sequence ID" value="TDZ37218.1"/>
    <property type="molecule type" value="Genomic_DNA"/>
</dbReference>
<organism evidence="2 3">
    <name type="scientific">Colletotrichum spinosum</name>
    <dbReference type="NCBI Taxonomy" id="1347390"/>
    <lineage>
        <taxon>Eukaryota</taxon>
        <taxon>Fungi</taxon>
        <taxon>Dikarya</taxon>
        <taxon>Ascomycota</taxon>
        <taxon>Pezizomycotina</taxon>
        <taxon>Sordariomycetes</taxon>
        <taxon>Hypocreomycetidae</taxon>
        <taxon>Glomerellales</taxon>
        <taxon>Glomerellaceae</taxon>
        <taxon>Colletotrichum</taxon>
        <taxon>Colletotrichum orbiculare species complex</taxon>
    </lineage>
</organism>
<name>A0A4R8QEN8_9PEZI</name>
<gene>
    <name evidence="2" type="ORF">C8035_v007361</name>
</gene>
<reference evidence="2 3" key="1">
    <citation type="submission" date="2018-11" db="EMBL/GenBank/DDBJ databases">
        <title>Genome sequence and assembly of Colletotrichum spinosum.</title>
        <authorList>
            <person name="Gan P."/>
            <person name="Shirasu K."/>
        </authorList>
    </citation>
    <scope>NUCLEOTIDE SEQUENCE [LARGE SCALE GENOMIC DNA]</scope>
    <source>
        <strain evidence="2 3">CBS 515.97</strain>
    </source>
</reference>
<comment type="caution">
    <text evidence="2">The sequence shown here is derived from an EMBL/GenBank/DDBJ whole genome shotgun (WGS) entry which is preliminary data.</text>
</comment>
<accession>A0A4R8QEN8</accession>
<protein>
    <submittedName>
        <fullName evidence="2">Uncharacterized protein</fullName>
    </submittedName>
</protein>
<dbReference type="AlphaFoldDB" id="A0A4R8QEN8"/>
<evidence type="ECO:0000256" key="1">
    <source>
        <dbReference type="SAM" id="MobiDB-lite"/>
    </source>
</evidence>
<evidence type="ECO:0000313" key="2">
    <source>
        <dbReference type="EMBL" id="TDZ37218.1"/>
    </source>
</evidence>
<sequence length="69" mass="7585">MATRTPFFPFSSPADRGGGFYLVVLDLSRPSALPAVASLDWTRLAQVPTKPDDGDDDDNDDDDNDNHYL</sequence>
<proteinExistence type="predicted"/>
<feature type="region of interest" description="Disordered" evidence="1">
    <location>
        <begin position="43"/>
        <end position="69"/>
    </location>
</feature>